<dbReference type="Gramene" id="AUR62022339-RA">
    <property type="protein sequence ID" value="AUR62022339-RA:cds"/>
    <property type="gene ID" value="AUR62022339"/>
</dbReference>
<dbReference type="PANTHER" id="PTHR34452">
    <property type="entry name" value="MYOSIN HEAVY CHAIN-RELATED PROTEIN"/>
    <property type="match status" value="1"/>
</dbReference>
<dbReference type="EnsemblPlants" id="AUR62022339-RA">
    <property type="protein sequence ID" value="AUR62022339-RA:cds"/>
    <property type="gene ID" value="AUR62022339"/>
</dbReference>
<dbReference type="Proteomes" id="UP000596660">
    <property type="component" value="Unplaced"/>
</dbReference>
<dbReference type="InterPro" id="IPR019448">
    <property type="entry name" value="NT-C2"/>
</dbReference>
<feature type="coiled-coil region" evidence="1">
    <location>
        <begin position="521"/>
        <end position="633"/>
    </location>
</feature>
<protein>
    <recommendedName>
        <fullName evidence="3">C2 NT-type domain-containing protein</fullName>
    </recommendedName>
</protein>
<keyword evidence="1" id="KW-0175">Coiled coil</keyword>
<dbReference type="GeneID" id="110696489"/>
<evidence type="ECO:0000313" key="4">
    <source>
        <dbReference type="EnsemblPlants" id="AUR62022339-RA:cds"/>
    </source>
</evidence>
<dbReference type="Pfam" id="PF10358">
    <property type="entry name" value="NT-C2"/>
    <property type="match status" value="1"/>
</dbReference>
<feature type="compositionally biased region" description="Basic and acidic residues" evidence="2">
    <location>
        <begin position="231"/>
        <end position="254"/>
    </location>
</feature>
<keyword evidence="5" id="KW-1185">Reference proteome</keyword>
<dbReference type="OMA" id="MGFPERD"/>
<reference evidence="4" key="2">
    <citation type="submission" date="2021-03" db="UniProtKB">
        <authorList>
            <consortium name="EnsemblPlants"/>
        </authorList>
    </citation>
    <scope>IDENTIFICATION</scope>
</reference>
<accession>A0A803M291</accession>
<feature type="region of interest" description="Disordered" evidence="2">
    <location>
        <begin position="150"/>
        <end position="179"/>
    </location>
</feature>
<dbReference type="PANTHER" id="PTHR34452:SF1">
    <property type="entry name" value="SPORULATION-SPECIFIC PROTEIN"/>
    <property type="match status" value="1"/>
</dbReference>
<name>A0A803M291_CHEQI</name>
<dbReference type="OrthoDB" id="2018427at2759"/>
<sequence>MSRVSKWKLEKTKVKVVFRLQFQCTHIPQSGWNNLFISLVPADSGKATAKTNKANVRNGSCKWPDPIYETTRLLQDSRTKQFEEKIYKLLVAMGTSRSSLFGEASINLSEYVDALKPTAISLPLQGSDSGAMLHVTVQLLTSKTGFREFEQQREVSDRGLPSNTDNDNGKLSAPVDGVISRTDKVSPRVKFKLESKELPSLEEESGVSEEYADSAAGFDGSSNTSGSLCAEKNEVSSTREIESVKRTFSGDREGVPSPQSSEKEKGASDHRFLVHGTGDWVHQWGAENLTDGEIAIAYEENNRLRGALEAANMTINDLRREISSLQSYADDIGVEAQSLTKKLAIEISADQELVKEVSLLKSDCSRFKDDLQWLKNLKMNPPIPRRTAVDADPYNLMQDTNLRWMKGISAVEDKIREVQEKAHLGFNGNDSTLQHTDLEALLSIVQDLKRGAEGSSNQLDGLSVGKAMTTIGVMSSPKTDHVMSDTGLGVELCHPEGVLLPGLLPTGTGSVDATNAMQGEIFKLLRELDESKAERECLLRKMDQMECYYEALIQELEENQKQILGELQNLRNEHSSCIYTVSSTKAQMEAMHQQMNNELLQLAEERCNLDLHNKELEKRAHSSEAALRRARLNYSIAVNKLQKDLEVLSLQVHSMYETNESLIRKAFSESPQPYLLECQDAVPNDLARGCDTENFMISQSHSKIVNNQLLGSDRLLEELKRSLASQEELFGKIQEELFEMHLANVYLDVFSVTLHEALVEADLGRRLAETETYGFAKQLELSSRANESLKVQLQNMTGEVCNLSEEKNLYISRCNDLALENDRLEADLKSISNEKLVLDEKIGELGILLTNYQSYKSNYEECNVEKENLAYSLEQATAEKGSLSNEILLLQEELMRMKRKVSINEHLQSIVDYLRQRLENLLASGNERVDGLVSCRDIEDKNSEFEEFVSIIFQLEEGQRKLHDKILLLTKEKEDLLNECDTVKFSLASATSEVEIVKKKFECDVADMVKKLNASSTLMEKLQTDLEVVGDKLKLSSEAEEKYSLMADDLLSDFAKLDDAVQELTSKNRDLAAEIRDLGSVTDELEGDKLVIDRLSQENMHLTELLHNKTDELGILTMELNKLKGTVEILQDEVSLQKGFRNQLEADVLNLNTQVKERDEMLSHLDKQKSEVSQLKRHLSDMESEKSSLYHQFSNMEEHLKRAAAGSSADSEIQLLDMHALVVAADITCTVVKEQYKVHVEALLQQLEYSNQLLLEVNKQNLDLTSKLNNCLASKETFAEDNTRLLSALEIFRSESESYVSLNKDLEHINTVTLTELEEYKKKSDNLETRYEDAKLEHKFEVEELKSLLGSSQIENDTLIISKEELEIRFLVMKALVEEMSAHCKFHEECREELTVLQKQCSDLTRKLSEQILKTEEFKNLSIHLKELKDKAEAGHLQAREKKEAEGSSASMQESLRIAFIKEQYETKIQEVRHQLSISKKHGEEMLWKLQDALDELENRKKCEASQLKRNEELLLKINELEDELQSVLSDNRERFMEYEQLKAELDCSVMSLDCCMEEKKQLMASLQESNGEKTRLADEIELLREQIENLKAFMTSPKYNEDGCDALQKGSNFEKIVDNSFDDQANYLSHNVPQKIERGDREYMNPPAVQDALVTKASEGLSGVTKDQDDILHDDQLKAQNLMSSMDRLQKELERMRSENTLLEDENSGEQCHEGLRSEQMHLEKVTKELSDMSSLYNDSSRSGNSVERVLALELELAEALQAKKKSTIQFQSSFLKLHSDEAAVFHSFRDINELIKDLLEMKDRYSAMEAELKDMHKRYSQLSLDFAEVEGERQKLTMTLKNVRSPKRLLNRLQSSTYEDPSS</sequence>
<feature type="coiled-coil region" evidence="1">
    <location>
        <begin position="1480"/>
        <end position="1531"/>
    </location>
</feature>
<evidence type="ECO:0000256" key="1">
    <source>
        <dbReference type="SAM" id="Coils"/>
    </source>
</evidence>
<feature type="coiled-coil region" evidence="1">
    <location>
        <begin position="1567"/>
        <end position="1594"/>
    </location>
</feature>
<evidence type="ECO:0000256" key="2">
    <source>
        <dbReference type="SAM" id="MobiDB-lite"/>
    </source>
</evidence>
<feature type="coiled-coil region" evidence="1">
    <location>
        <begin position="301"/>
        <end position="328"/>
    </location>
</feature>
<feature type="coiled-coil region" evidence="1">
    <location>
        <begin position="814"/>
        <end position="900"/>
    </location>
</feature>
<reference evidence="4" key="1">
    <citation type="journal article" date="2017" name="Nature">
        <title>The genome of Chenopodium quinoa.</title>
        <authorList>
            <person name="Jarvis D.E."/>
            <person name="Ho Y.S."/>
            <person name="Lightfoot D.J."/>
            <person name="Schmoeckel S.M."/>
            <person name="Li B."/>
            <person name="Borm T.J.A."/>
            <person name="Ohyanagi H."/>
            <person name="Mineta K."/>
            <person name="Michell C.T."/>
            <person name="Saber N."/>
            <person name="Kharbatia N.M."/>
            <person name="Rupper R.R."/>
            <person name="Sharp A.R."/>
            <person name="Dally N."/>
            <person name="Boughton B.A."/>
            <person name="Woo Y.H."/>
            <person name="Gao G."/>
            <person name="Schijlen E.G.W.M."/>
            <person name="Guo X."/>
            <person name="Momin A.A."/>
            <person name="Negrao S."/>
            <person name="Al-Babili S."/>
            <person name="Gehring C."/>
            <person name="Roessner U."/>
            <person name="Jung C."/>
            <person name="Murphy K."/>
            <person name="Arold S.T."/>
            <person name="Gojobori T."/>
            <person name="van der Linden C.G."/>
            <person name="van Loo E.N."/>
            <person name="Jellen E.N."/>
            <person name="Maughan P.J."/>
            <person name="Tester M."/>
        </authorList>
    </citation>
    <scope>NUCLEOTIDE SEQUENCE [LARGE SCALE GENOMIC DNA]</scope>
    <source>
        <strain evidence="4">cv. PI 614886</strain>
    </source>
</reference>
<feature type="compositionally biased region" description="Acidic residues" evidence="2">
    <location>
        <begin position="200"/>
        <end position="212"/>
    </location>
</feature>
<organism evidence="4 5">
    <name type="scientific">Chenopodium quinoa</name>
    <name type="common">Quinoa</name>
    <dbReference type="NCBI Taxonomy" id="63459"/>
    <lineage>
        <taxon>Eukaryota</taxon>
        <taxon>Viridiplantae</taxon>
        <taxon>Streptophyta</taxon>
        <taxon>Embryophyta</taxon>
        <taxon>Tracheophyta</taxon>
        <taxon>Spermatophyta</taxon>
        <taxon>Magnoliopsida</taxon>
        <taxon>eudicotyledons</taxon>
        <taxon>Gunneridae</taxon>
        <taxon>Pentapetalae</taxon>
        <taxon>Caryophyllales</taxon>
        <taxon>Chenopodiaceae</taxon>
        <taxon>Chenopodioideae</taxon>
        <taxon>Atripliceae</taxon>
        <taxon>Chenopodium</taxon>
    </lineage>
</organism>
<dbReference type="PROSITE" id="PS51840">
    <property type="entry name" value="C2_NT"/>
    <property type="match status" value="1"/>
</dbReference>
<evidence type="ECO:0000259" key="3">
    <source>
        <dbReference type="PROSITE" id="PS51840"/>
    </source>
</evidence>
<evidence type="ECO:0000313" key="5">
    <source>
        <dbReference type="Proteomes" id="UP000596660"/>
    </source>
</evidence>
<feature type="domain" description="C2 NT-type" evidence="3">
    <location>
        <begin position="6"/>
        <end position="141"/>
    </location>
</feature>
<dbReference type="KEGG" id="cqi:110696489"/>
<feature type="region of interest" description="Disordered" evidence="2">
    <location>
        <begin position="198"/>
        <end position="268"/>
    </location>
</feature>
<feature type="coiled-coil region" evidence="1">
    <location>
        <begin position="1054"/>
        <end position="1133"/>
    </location>
</feature>
<feature type="coiled-coil region" evidence="1">
    <location>
        <begin position="1673"/>
        <end position="1707"/>
    </location>
</feature>
<feature type="coiled-coil region" evidence="1">
    <location>
        <begin position="1793"/>
        <end position="1820"/>
    </location>
</feature>
<proteinExistence type="predicted"/>
<dbReference type="RefSeq" id="XP_021729476.1">
    <property type="nucleotide sequence ID" value="XM_021873784.1"/>
</dbReference>
<gene>
    <name evidence="4" type="primary">LOC110696489</name>
</gene>